<keyword evidence="1" id="KW-0175">Coiled coil</keyword>
<feature type="domain" description="Recombinase zinc beta ribbon" evidence="2">
    <location>
        <begin position="1"/>
        <end position="51"/>
    </location>
</feature>
<accession>A0AB39R505</accession>
<dbReference type="EMBL" id="CP163441">
    <property type="protein sequence ID" value="XDQ49431.1"/>
    <property type="molecule type" value="Genomic_DNA"/>
</dbReference>
<dbReference type="RefSeq" id="WP_369228072.1">
    <property type="nucleotide sequence ID" value="NZ_CP163441.1"/>
</dbReference>
<sequence length="173" mass="19112">MVRCGKCGCKMVRYPRKNGRFSYGCQSKDAGGCAGVGINGNRLDEMITDFLVGLLEDQRIEQEDEPFTGHARLAEIAMLKSENREARNAGRLPLNEWVASLEILEAEEKQLKAEASKHRRKLRSSTTAAAEFLAAPAHKQKAIIKTFIQAIVVAPLGRTGVFDPNRITIVPCE</sequence>
<gene>
    <name evidence="3" type="ORF">AB5J52_06715</name>
</gene>
<feature type="coiled-coil region" evidence="1">
    <location>
        <begin position="94"/>
        <end position="121"/>
    </location>
</feature>
<name>A0AB39R505_9ACTN</name>
<reference evidence="3" key="1">
    <citation type="submission" date="2024-07" db="EMBL/GenBank/DDBJ databases">
        <authorList>
            <person name="Yu S.T."/>
        </authorList>
    </citation>
    <scope>NUCLEOTIDE SEQUENCE</scope>
    <source>
        <strain evidence="3">R39</strain>
    </source>
</reference>
<dbReference type="Pfam" id="PF13408">
    <property type="entry name" value="Zn_ribbon_recom"/>
    <property type="match status" value="1"/>
</dbReference>
<evidence type="ECO:0000256" key="1">
    <source>
        <dbReference type="SAM" id="Coils"/>
    </source>
</evidence>
<evidence type="ECO:0000313" key="3">
    <source>
        <dbReference type="EMBL" id="XDQ49431.1"/>
    </source>
</evidence>
<evidence type="ECO:0000259" key="2">
    <source>
        <dbReference type="Pfam" id="PF13408"/>
    </source>
</evidence>
<protein>
    <submittedName>
        <fullName evidence="3">Zinc ribbon domain-containing protein</fullName>
    </submittedName>
</protein>
<dbReference type="AlphaFoldDB" id="A0AB39R505"/>
<dbReference type="InterPro" id="IPR025827">
    <property type="entry name" value="Zn_ribbon_recom_dom"/>
</dbReference>
<organism evidence="3">
    <name type="scientific">Streptomyces sp. R39</name>
    <dbReference type="NCBI Taxonomy" id="3238631"/>
    <lineage>
        <taxon>Bacteria</taxon>
        <taxon>Bacillati</taxon>
        <taxon>Actinomycetota</taxon>
        <taxon>Actinomycetes</taxon>
        <taxon>Kitasatosporales</taxon>
        <taxon>Streptomycetaceae</taxon>
        <taxon>Streptomyces</taxon>
    </lineage>
</organism>
<proteinExistence type="predicted"/>